<evidence type="ECO:0000313" key="2">
    <source>
        <dbReference type="EMBL" id="RPD41409.1"/>
    </source>
</evidence>
<reference evidence="3" key="1">
    <citation type="submission" date="2018-11" db="EMBL/GenBank/DDBJ databases">
        <title>Chitinophaga lutea sp.nov., isolate from arsenic contaminated soil.</title>
        <authorList>
            <person name="Zong Y."/>
        </authorList>
    </citation>
    <scope>NUCLEOTIDE SEQUENCE [LARGE SCALE GENOMIC DNA]</scope>
    <source>
        <strain evidence="3">YLT18</strain>
    </source>
</reference>
<organism evidence="2 3">
    <name type="scientific">Chitinophaga barathri</name>
    <dbReference type="NCBI Taxonomy" id="1647451"/>
    <lineage>
        <taxon>Bacteria</taxon>
        <taxon>Pseudomonadati</taxon>
        <taxon>Bacteroidota</taxon>
        <taxon>Chitinophagia</taxon>
        <taxon>Chitinophagales</taxon>
        <taxon>Chitinophagaceae</taxon>
        <taxon>Chitinophaga</taxon>
    </lineage>
</organism>
<dbReference type="AlphaFoldDB" id="A0A3N4MP13"/>
<keyword evidence="1" id="KW-0732">Signal</keyword>
<feature type="signal peptide" evidence="1">
    <location>
        <begin position="1"/>
        <end position="18"/>
    </location>
</feature>
<dbReference type="Proteomes" id="UP000279089">
    <property type="component" value="Unassembled WGS sequence"/>
</dbReference>
<proteinExistence type="predicted"/>
<name>A0A3N4MP13_9BACT</name>
<dbReference type="RefSeq" id="WP_120516291.1">
    <property type="nucleotide sequence ID" value="NZ_QXZY01000005.1"/>
</dbReference>
<dbReference type="EMBL" id="RMBX01000004">
    <property type="protein sequence ID" value="RPD41409.1"/>
    <property type="molecule type" value="Genomic_DNA"/>
</dbReference>
<dbReference type="OrthoDB" id="6400902at2"/>
<comment type="caution">
    <text evidence="2">The sequence shown here is derived from an EMBL/GenBank/DDBJ whole genome shotgun (WGS) entry which is preliminary data.</text>
</comment>
<feature type="chain" id="PRO_5018270096" evidence="1">
    <location>
        <begin position="19"/>
        <end position="364"/>
    </location>
</feature>
<keyword evidence="3" id="KW-1185">Reference proteome</keyword>
<accession>A0A3N4MP13</accession>
<evidence type="ECO:0000256" key="1">
    <source>
        <dbReference type="SAM" id="SignalP"/>
    </source>
</evidence>
<protein>
    <submittedName>
        <fullName evidence="2">Uncharacterized protein</fullName>
    </submittedName>
</protein>
<evidence type="ECO:0000313" key="3">
    <source>
        <dbReference type="Proteomes" id="UP000279089"/>
    </source>
</evidence>
<gene>
    <name evidence="2" type="ORF">EG028_08810</name>
</gene>
<sequence>MRLCILMILCLATVKAAATSPSLTDTLRRFEIREGDTTAYTLNLALDKEGKPKYFFRNIFTPVCNTGECRPVYINLYWDLLGNYIRYDLPGDEVLTKTDHRDFREEDYRKLQTILAKESSIFSELKMEDLVVKGTENISDSANLRTGATLKTIKNDVIEGAVFTCYTLWHFAHGPTSEQIKKITTTLETPAMLHGFLRSGNHHYQYWAMEKVMDTAGKVKTGYEEDISGIIRGNNIFTARYALQKVHPDYFQSSKRQAWIWNTYSNAVYPLQMAILKKLADIPVNDRLCEKIAASVTDGNYEQLKAKLKILAARPQLSGKTLKKLGEQLSGPGMGEDIYNTLKQLNPADKAVQHLLSQYETKNE</sequence>